<dbReference type="AlphaFoldDB" id="A0A8D4BDK6"/>
<dbReference type="KEGG" id="sfa:Sfla_6243"/>
<evidence type="ECO:0000256" key="1">
    <source>
        <dbReference type="SAM" id="Phobius"/>
    </source>
</evidence>
<sequence length="62" mass="6118">MIQPGRGGQALLFGVAQLACAGLLLLFPSSSNGVLLPLACVLAITGLATLVLAAVSQKKGQG</sequence>
<keyword evidence="1" id="KW-1133">Transmembrane helix</keyword>
<feature type="transmembrane region" description="Helical" evidence="1">
    <location>
        <begin position="7"/>
        <end position="28"/>
    </location>
</feature>
<keyword evidence="1" id="KW-0812">Transmembrane</keyword>
<evidence type="ECO:0000313" key="2">
    <source>
        <dbReference type="EMBL" id="ADW07619.1"/>
    </source>
</evidence>
<proteinExistence type="predicted"/>
<dbReference type="EMBL" id="CP002475">
    <property type="protein sequence ID" value="ADW07619.1"/>
    <property type="molecule type" value="Genomic_DNA"/>
</dbReference>
<gene>
    <name evidence="2" type="ordered locus">Sfla_6243</name>
</gene>
<accession>A0A8D4BDK6</accession>
<dbReference type="Proteomes" id="UP000002066">
    <property type="component" value="Chromosome"/>
</dbReference>
<protein>
    <submittedName>
        <fullName evidence="2">Solute carrier family 30 (Zinc transporter), member 6</fullName>
    </submittedName>
</protein>
<feature type="transmembrane region" description="Helical" evidence="1">
    <location>
        <begin position="34"/>
        <end position="55"/>
    </location>
</feature>
<keyword evidence="1" id="KW-0472">Membrane</keyword>
<reference evidence="2 3" key="1">
    <citation type="submission" date="2011-01" db="EMBL/GenBank/DDBJ databases">
        <title>Complete sequence of chromosome of Streptomyces flavogriseus ATCC 33331.</title>
        <authorList>
            <consortium name="US DOE Joint Genome Institute"/>
            <person name="Lucas S."/>
            <person name="Copeland A."/>
            <person name="Lapidus A."/>
            <person name="Cheng J.-F."/>
            <person name="Goodwin L."/>
            <person name="Pitluck S."/>
            <person name="Davenport K."/>
            <person name="Detter J.C."/>
            <person name="Han C."/>
            <person name="Tapia R."/>
            <person name="Land M."/>
            <person name="Hauser L."/>
            <person name="Kyrpides N."/>
            <person name="Ivanova N."/>
            <person name="Ovchinnikova G."/>
            <person name="Pagani I."/>
            <person name="Brumm P."/>
            <person name="Mead D."/>
            <person name="Woyke T."/>
        </authorList>
    </citation>
    <scope>NUCLEOTIDE SEQUENCE [LARGE SCALE GENOMIC DNA]</scope>
    <source>
        <strain evidence="3">ATCC 33331 / IAF-45CD</strain>
    </source>
</reference>
<evidence type="ECO:0000313" key="3">
    <source>
        <dbReference type="Proteomes" id="UP000002066"/>
    </source>
</evidence>
<name>A0A8D4BDK6_STRFA</name>
<organism evidence="2 3">
    <name type="scientific">Streptomyces pratensis (strain ATCC 33331 / IAF-45CD)</name>
    <dbReference type="NCBI Taxonomy" id="591167"/>
    <lineage>
        <taxon>Bacteria</taxon>
        <taxon>Bacillati</taxon>
        <taxon>Actinomycetota</taxon>
        <taxon>Actinomycetes</taxon>
        <taxon>Kitasatosporales</taxon>
        <taxon>Streptomycetaceae</taxon>
        <taxon>Streptomyces</taxon>
    </lineage>
</organism>